<evidence type="ECO:0000256" key="1">
    <source>
        <dbReference type="ARBA" id="ARBA00001974"/>
    </source>
</evidence>
<dbReference type="OrthoDB" id="407275at2759"/>
<feature type="region of interest" description="Disordered" evidence="2">
    <location>
        <begin position="485"/>
        <end position="519"/>
    </location>
</feature>
<dbReference type="InterPro" id="IPR016167">
    <property type="entry name" value="FAD-bd_PCMH_sub1"/>
</dbReference>
<dbReference type="EMBL" id="JACGCM010001281">
    <property type="protein sequence ID" value="KAF6157167.1"/>
    <property type="molecule type" value="Genomic_DNA"/>
</dbReference>
<feature type="chain" id="PRO_5029662015" description="FAD-binding PCMH-type domain-containing protein" evidence="3">
    <location>
        <begin position="21"/>
        <end position="770"/>
    </location>
</feature>
<dbReference type="Pfam" id="PF01565">
    <property type="entry name" value="FAD_binding_4"/>
    <property type="match status" value="1"/>
</dbReference>
<dbReference type="GO" id="GO:0071949">
    <property type="term" value="F:FAD binding"/>
    <property type="evidence" value="ECO:0007669"/>
    <property type="project" value="InterPro"/>
</dbReference>
<feature type="domain" description="FAD-binding PCMH-type" evidence="4">
    <location>
        <begin position="71"/>
        <end position="247"/>
    </location>
</feature>
<organism evidence="5 6">
    <name type="scientific">Kingdonia uniflora</name>
    <dbReference type="NCBI Taxonomy" id="39325"/>
    <lineage>
        <taxon>Eukaryota</taxon>
        <taxon>Viridiplantae</taxon>
        <taxon>Streptophyta</taxon>
        <taxon>Embryophyta</taxon>
        <taxon>Tracheophyta</taxon>
        <taxon>Spermatophyta</taxon>
        <taxon>Magnoliopsida</taxon>
        <taxon>Ranunculales</taxon>
        <taxon>Circaeasteraceae</taxon>
        <taxon>Kingdonia</taxon>
    </lineage>
</organism>
<dbReference type="Proteomes" id="UP000541444">
    <property type="component" value="Unassembled WGS sequence"/>
</dbReference>
<dbReference type="Gene3D" id="3.30.43.10">
    <property type="entry name" value="Uridine Diphospho-n-acetylenolpyruvylglucosamine Reductase, domain 2"/>
    <property type="match status" value="1"/>
</dbReference>
<dbReference type="InterPro" id="IPR036318">
    <property type="entry name" value="FAD-bd_PCMH-like_sf"/>
</dbReference>
<dbReference type="AlphaFoldDB" id="A0A7J7MQR5"/>
<dbReference type="PROSITE" id="PS51387">
    <property type="entry name" value="FAD_PCMH"/>
    <property type="match status" value="1"/>
</dbReference>
<dbReference type="InterPro" id="IPR016166">
    <property type="entry name" value="FAD-bd_PCMH"/>
</dbReference>
<gene>
    <name evidence="5" type="ORF">GIB67_041628</name>
</gene>
<sequence>MRNASSLLLILFILATTTSGTTYSIITSNEKILNFFSCLLSGDVNYTIPSSPFFHRMFHLSAYNLRITNSSSSNPIAIILPGTKEQLLASITCCKNAPWEFIIRSGGHSFEGLSYSAWNHQLFVLIDLMNLNRVLVDVESKTAWVEAGATLGEIYYEVSRASSHFGFPAGLYPTIGSGGHIGGGGWGLKSRKYGLASDNVVDAILVDSNGRLLDRQMMGEDVFWAIRGGGPGSFGAVYSWKISLVDVPDKFVAPKLEDEVTLLASIRSEPDTTNMVATFLGLYLGLKHATLASINRALPELGLHGSECNELSWIESMAYFSGINQVTTVEALSEGFSTSDQKNYYKWKGDFVRELISLNGIEGILGMLMKKPRMELALSPFGGIMSRIKSDIVPFPHRKGNLYSLGYFVYWDEKDEKMSSAYMDSIQNFHEYITPFVSKGPRASYVNEIDLDLGVMDWENVSMSGDELVEVGRAWGNNFSSNASSKKKRRLARGSKSLPNGKKKKIGVNSWGQPNQANSETNTYSSDIVFQVRMHLPIIYESFNDVPNDRITLEVKGLEECYDISHVAWFDLKEKIRDAWKMYKSHLNTTLIVENSPGDVKASPAPEFVLREDWVKFIDYCNSEKFLAKSKRNKENRAKLIAPCTLGRTSMPITRHKLAEERGVTDEEIGRVEVYIPAHTKKYKTIQCPDVIAELQNTMRNDPKSIRTGPNDAIAQVFNVIELIIEMYYYLPIYNYIHIYAKIWQREERWNSRYGCGNEHILGGKSWSHC</sequence>
<evidence type="ECO:0000256" key="2">
    <source>
        <dbReference type="SAM" id="MobiDB-lite"/>
    </source>
</evidence>
<reference evidence="5 6" key="1">
    <citation type="journal article" date="2020" name="IScience">
        <title>Genome Sequencing of the Endangered Kingdonia uniflora (Circaeasteraceae, Ranunculales) Reveals Potential Mechanisms of Evolutionary Specialization.</title>
        <authorList>
            <person name="Sun Y."/>
            <person name="Deng T."/>
            <person name="Zhang A."/>
            <person name="Moore M.J."/>
            <person name="Landis J.B."/>
            <person name="Lin N."/>
            <person name="Zhang H."/>
            <person name="Zhang X."/>
            <person name="Huang J."/>
            <person name="Zhang X."/>
            <person name="Sun H."/>
            <person name="Wang H."/>
        </authorList>
    </citation>
    <scope>NUCLEOTIDE SEQUENCE [LARGE SCALE GENOMIC DNA]</scope>
    <source>
        <strain evidence="5">TB1705</strain>
        <tissue evidence="5">Leaf</tissue>
    </source>
</reference>
<evidence type="ECO:0000259" key="4">
    <source>
        <dbReference type="PROSITE" id="PS51387"/>
    </source>
</evidence>
<evidence type="ECO:0000313" key="5">
    <source>
        <dbReference type="EMBL" id="KAF6157167.1"/>
    </source>
</evidence>
<evidence type="ECO:0000256" key="3">
    <source>
        <dbReference type="SAM" id="SignalP"/>
    </source>
</evidence>
<keyword evidence="3" id="KW-0732">Signal</keyword>
<evidence type="ECO:0000313" key="6">
    <source>
        <dbReference type="Proteomes" id="UP000541444"/>
    </source>
</evidence>
<proteinExistence type="predicted"/>
<comment type="cofactor">
    <cofactor evidence="1">
        <name>FAD</name>
        <dbReference type="ChEBI" id="CHEBI:57692"/>
    </cofactor>
</comment>
<feature type="signal peptide" evidence="3">
    <location>
        <begin position="1"/>
        <end position="20"/>
    </location>
</feature>
<dbReference type="SUPFAM" id="SSF56176">
    <property type="entry name" value="FAD-binding/transporter-associated domain-like"/>
    <property type="match status" value="1"/>
</dbReference>
<dbReference type="InterPro" id="IPR004252">
    <property type="entry name" value="Probable_transposase_24"/>
</dbReference>
<comment type="caution">
    <text evidence="5">The sequence shown here is derived from an EMBL/GenBank/DDBJ whole genome shotgun (WGS) entry which is preliminary data.</text>
</comment>
<name>A0A7J7MQR5_9MAGN</name>
<dbReference type="Gene3D" id="3.40.462.20">
    <property type="match status" value="1"/>
</dbReference>
<feature type="compositionally biased region" description="Polar residues" evidence="2">
    <location>
        <begin position="510"/>
        <end position="519"/>
    </location>
</feature>
<dbReference type="Gene3D" id="3.30.465.10">
    <property type="match status" value="1"/>
</dbReference>
<protein>
    <recommendedName>
        <fullName evidence="4">FAD-binding PCMH-type domain-containing protein</fullName>
    </recommendedName>
</protein>
<keyword evidence="6" id="KW-1185">Reference proteome</keyword>
<dbReference type="PANTHER" id="PTHR32448">
    <property type="entry name" value="OS08G0158400 PROTEIN"/>
    <property type="match status" value="1"/>
</dbReference>
<dbReference type="InterPro" id="IPR016169">
    <property type="entry name" value="FAD-bd_PCMH_sub2"/>
</dbReference>
<dbReference type="Pfam" id="PF03004">
    <property type="entry name" value="Transposase_24"/>
    <property type="match status" value="1"/>
</dbReference>
<accession>A0A7J7MQR5</accession>
<dbReference type="InterPro" id="IPR006094">
    <property type="entry name" value="Oxid_FAD_bind_N"/>
</dbReference>